<feature type="domain" description="6-phosphogluconate dehydrogenase NADP-binding" evidence="3">
    <location>
        <begin position="2"/>
        <end position="155"/>
    </location>
</feature>
<evidence type="ECO:0000313" key="5">
    <source>
        <dbReference type="EMBL" id="GJD52161.1"/>
    </source>
</evidence>
<dbReference type="Pfam" id="PF14833">
    <property type="entry name" value="NAD_binding_11"/>
    <property type="match status" value="1"/>
</dbReference>
<keyword evidence="1" id="KW-0560">Oxidoreductase</keyword>
<dbReference type="Gene3D" id="3.40.50.720">
    <property type="entry name" value="NAD(P)-binding Rossmann-like Domain"/>
    <property type="match status" value="1"/>
</dbReference>
<dbReference type="Gene3D" id="1.10.1040.10">
    <property type="entry name" value="N-(1-d-carboxylethyl)-l-norvaline Dehydrogenase, domain 2"/>
    <property type="match status" value="1"/>
</dbReference>
<keyword evidence="2" id="KW-0520">NAD</keyword>
<dbReference type="RefSeq" id="WP_128561709.1">
    <property type="nucleotide sequence ID" value="NZ_BPQH01000017.1"/>
</dbReference>
<protein>
    <submittedName>
        <fullName evidence="5">2-(Hydroxymethyl)glutarate dehydrogenase</fullName>
    </submittedName>
</protein>
<dbReference type="PIRSF" id="PIRSF000103">
    <property type="entry name" value="HIBADH"/>
    <property type="match status" value="1"/>
</dbReference>
<name>A0ABQ4R5S6_9HYPH</name>
<gene>
    <name evidence="5" type="primary">Hgd_3</name>
    <name evidence="5" type="ORF">OPKNFCMD_4923</name>
</gene>
<dbReference type="InterPro" id="IPR013328">
    <property type="entry name" value="6PGD_dom2"/>
</dbReference>
<dbReference type="SUPFAM" id="SSF48179">
    <property type="entry name" value="6-phosphogluconate dehydrogenase C-terminal domain-like"/>
    <property type="match status" value="1"/>
</dbReference>
<reference evidence="5" key="2">
    <citation type="submission" date="2021-08" db="EMBL/GenBank/DDBJ databases">
        <authorList>
            <person name="Tani A."/>
            <person name="Ola A."/>
            <person name="Ogura Y."/>
            <person name="Katsura K."/>
            <person name="Hayashi T."/>
        </authorList>
    </citation>
    <scope>NUCLEOTIDE SEQUENCE</scope>
    <source>
        <strain evidence="5">KCTC 52305</strain>
    </source>
</reference>
<evidence type="ECO:0000313" key="6">
    <source>
        <dbReference type="Proteomes" id="UP001055167"/>
    </source>
</evidence>
<comment type="caution">
    <text evidence="5">The sequence shown here is derived from an EMBL/GenBank/DDBJ whole genome shotgun (WGS) entry which is preliminary data.</text>
</comment>
<dbReference type="InterPro" id="IPR008927">
    <property type="entry name" value="6-PGluconate_DH-like_C_sf"/>
</dbReference>
<dbReference type="Proteomes" id="UP001055167">
    <property type="component" value="Unassembled WGS sequence"/>
</dbReference>
<proteinExistence type="predicted"/>
<sequence length="285" mass="29503">MDVGMIGLGLMGRAMATNIARAGHTVRAWNRSPAEPPEGVAMVDQPREAMQSDVVLTMLSDDAAIRDVVLAPGVLDQARAGLVHVVTSTISVAFADELHARHGELGIGYVSAPVFGRPDVAAAAQLGIMVAGAPDAVAKARAVLDGIGRKTWVLGEDPKTANAAKIAGNMMIATAIESMAEAAVLAESCGLDPAVFFDLVLQTQFGGSRAYENYSAKILKGEFEAGFRLRLGLKDLGLAAAAAEGAGRKLPLLAALVSHMRAAAEAGLGEKDWSAVAEFTRDAST</sequence>
<organism evidence="5 6">
    <name type="scientific">Methylobacterium crusticola</name>
    <dbReference type="NCBI Taxonomy" id="1697972"/>
    <lineage>
        <taxon>Bacteria</taxon>
        <taxon>Pseudomonadati</taxon>
        <taxon>Pseudomonadota</taxon>
        <taxon>Alphaproteobacteria</taxon>
        <taxon>Hyphomicrobiales</taxon>
        <taxon>Methylobacteriaceae</taxon>
        <taxon>Methylobacterium</taxon>
    </lineage>
</organism>
<dbReference type="InterPro" id="IPR002204">
    <property type="entry name" value="3-OH-isobutyrate_DH-rel_CS"/>
</dbReference>
<dbReference type="PANTHER" id="PTHR43580">
    <property type="entry name" value="OXIDOREDUCTASE GLYR1-RELATED"/>
    <property type="match status" value="1"/>
</dbReference>
<dbReference type="SUPFAM" id="SSF51735">
    <property type="entry name" value="NAD(P)-binding Rossmann-fold domains"/>
    <property type="match status" value="1"/>
</dbReference>
<keyword evidence="6" id="KW-1185">Reference proteome</keyword>
<evidence type="ECO:0000256" key="1">
    <source>
        <dbReference type="ARBA" id="ARBA00023002"/>
    </source>
</evidence>
<dbReference type="InterPro" id="IPR051265">
    <property type="entry name" value="HIBADH-related_NP60_sf"/>
</dbReference>
<dbReference type="PROSITE" id="PS00895">
    <property type="entry name" value="3_HYDROXYISOBUT_DH"/>
    <property type="match status" value="1"/>
</dbReference>
<evidence type="ECO:0000259" key="3">
    <source>
        <dbReference type="Pfam" id="PF03446"/>
    </source>
</evidence>
<dbReference type="Pfam" id="PF03446">
    <property type="entry name" value="NAD_binding_2"/>
    <property type="match status" value="1"/>
</dbReference>
<evidence type="ECO:0000259" key="4">
    <source>
        <dbReference type="Pfam" id="PF14833"/>
    </source>
</evidence>
<dbReference type="InterPro" id="IPR036291">
    <property type="entry name" value="NAD(P)-bd_dom_sf"/>
</dbReference>
<dbReference type="PANTHER" id="PTHR43580:SF2">
    <property type="entry name" value="CYTOKINE-LIKE NUCLEAR FACTOR N-PAC"/>
    <property type="match status" value="1"/>
</dbReference>
<dbReference type="EMBL" id="BPQH01000017">
    <property type="protein sequence ID" value="GJD52161.1"/>
    <property type="molecule type" value="Genomic_DNA"/>
</dbReference>
<accession>A0ABQ4R5S6</accession>
<dbReference type="InterPro" id="IPR029154">
    <property type="entry name" value="HIBADH-like_NADP-bd"/>
</dbReference>
<feature type="domain" description="3-hydroxyisobutyrate dehydrogenase-like NAD-binding" evidence="4">
    <location>
        <begin position="161"/>
        <end position="278"/>
    </location>
</feature>
<reference evidence="5" key="1">
    <citation type="journal article" date="2021" name="Front. Microbiol.">
        <title>Comprehensive Comparative Genomics and Phenotyping of Methylobacterium Species.</title>
        <authorList>
            <person name="Alessa O."/>
            <person name="Ogura Y."/>
            <person name="Fujitani Y."/>
            <person name="Takami H."/>
            <person name="Hayashi T."/>
            <person name="Sahin N."/>
            <person name="Tani A."/>
        </authorList>
    </citation>
    <scope>NUCLEOTIDE SEQUENCE</scope>
    <source>
        <strain evidence="5">KCTC 52305</strain>
    </source>
</reference>
<dbReference type="InterPro" id="IPR006115">
    <property type="entry name" value="6PGDH_NADP-bd"/>
</dbReference>
<evidence type="ECO:0000256" key="2">
    <source>
        <dbReference type="ARBA" id="ARBA00023027"/>
    </source>
</evidence>
<dbReference type="InterPro" id="IPR015815">
    <property type="entry name" value="HIBADH-related"/>
</dbReference>